<evidence type="ECO:0000256" key="2">
    <source>
        <dbReference type="ARBA" id="ARBA00006939"/>
    </source>
</evidence>
<dbReference type="PANTHER" id="PTHR11040">
    <property type="entry name" value="ZINC/IRON TRANSPORTER"/>
    <property type="match status" value="1"/>
</dbReference>
<evidence type="ECO:0000256" key="6">
    <source>
        <dbReference type="ARBA" id="ARBA00022989"/>
    </source>
</evidence>
<dbReference type="AlphaFoldDB" id="A0A0F6W646"/>
<reference evidence="9 10" key="1">
    <citation type="submission" date="2015-03" db="EMBL/GenBank/DDBJ databases">
        <title>Genome assembly of Sandaracinus amylolyticus DSM 53668.</title>
        <authorList>
            <person name="Sharma G."/>
            <person name="Subramanian S."/>
        </authorList>
    </citation>
    <scope>NUCLEOTIDE SEQUENCE [LARGE SCALE GENOMIC DNA]</scope>
    <source>
        <strain evidence="9 10">DSM 53668</strain>
    </source>
</reference>
<evidence type="ECO:0000256" key="8">
    <source>
        <dbReference type="SAM" id="Phobius"/>
    </source>
</evidence>
<evidence type="ECO:0000313" key="9">
    <source>
        <dbReference type="EMBL" id="AKF08252.1"/>
    </source>
</evidence>
<feature type="transmembrane region" description="Helical" evidence="8">
    <location>
        <begin position="37"/>
        <end position="57"/>
    </location>
</feature>
<organism evidence="9 10">
    <name type="scientific">Sandaracinus amylolyticus</name>
    <dbReference type="NCBI Taxonomy" id="927083"/>
    <lineage>
        <taxon>Bacteria</taxon>
        <taxon>Pseudomonadati</taxon>
        <taxon>Myxococcota</taxon>
        <taxon>Polyangia</taxon>
        <taxon>Polyangiales</taxon>
        <taxon>Sandaracinaceae</taxon>
        <taxon>Sandaracinus</taxon>
    </lineage>
</organism>
<feature type="transmembrane region" description="Helical" evidence="8">
    <location>
        <begin position="114"/>
        <end position="131"/>
    </location>
</feature>
<keyword evidence="4 8" id="KW-0812">Transmembrane</keyword>
<dbReference type="InterPro" id="IPR003689">
    <property type="entry name" value="ZIP"/>
</dbReference>
<dbReference type="KEGG" id="samy:DB32_005401"/>
<gene>
    <name evidence="9" type="ORF">DB32_005401</name>
</gene>
<keyword evidence="6 8" id="KW-1133">Transmembrane helix</keyword>
<evidence type="ECO:0000256" key="7">
    <source>
        <dbReference type="ARBA" id="ARBA00023136"/>
    </source>
</evidence>
<evidence type="ECO:0000256" key="1">
    <source>
        <dbReference type="ARBA" id="ARBA00004651"/>
    </source>
</evidence>
<feature type="transmembrane region" description="Helical" evidence="8">
    <location>
        <begin position="183"/>
        <end position="202"/>
    </location>
</feature>
<dbReference type="STRING" id="927083.DB32_005401"/>
<proteinExistence type="inferred from homology"/>
<dbReference type="GO" id="GO:0005385">
    <property type="term" value="F:zinc ion transmembrane transporter activity"/>
    <property type="evidence" value="ECO:0007669"/>
    <property type="project" value="TreeGrafter"/>
</dbReference>
<name>A0A0F6W646_9BACT</name>
<dbReference type="RefSeq" id="WP_053235419.1">
    <property type="nucleotide sequence ID" value="NZ_CP011125.1"/>
</dbReference>
<feature type="transmembrane region" description="Helical" evidence="8">
    <location>
        <begin position="69"/>
        <end position="93"/>
    </location>
</feature>
<sequence>MGSTWIDAVLTSLWAGTGATGLGALPALGLRELGDRARAALSGFSAGVMLAATFFSLLGPGLEIAVERWARWGGVAAGAGGLIAGVAAIALMHRFSPHEHFLKGVDGRGRSPTALARTWLFVIAITLHNLPEGLAVGVGVASGDQSLALPIALGIAFQNAPEGLVVAVSLVRERYSRRMAIGVALLSGAVEPIGAGLGAAAVEVSSAVLPVALCFAAGAMLFVISDEVLPESHRGEHSDAATWGTMGGFVLMMVLDVAFAA</sequence>
<dbReference type="EMBL" id="CP011125">
    <property type="protein sequence ID" value="AKF08252.1"/>
    <property type="molecule type" value="Genomic_DNA"/>
</dbReference>
<dbReference type="PANTHER" id="PTHR11040:SF211">
    <property type="entry name" value="ZINC TRANSPORTER ZIP11"/>
    <property type="match status" value="1"/>
</dbReference>
<dbReference type="Pfam" id="PF02535">
    <property type="entry name" value="Zip"/>
    <property type="match status" value="1"/>
</dbReference>
<feature type="transmembrane region" description="Helical" evidence="8">
    <location>
        <begin position="151"/>
        <end position="171"/>
    </location>
</feature>
<evidence type="ECO:0000313" key="10">
    <source>
        <dbReference type="Proteomes" id="UP000034883"/>
    </source>
</evidence>
<keyword evidence="10" id="KW-1185">Reference proteome</keyword>
<feature type="transmembrane region" description="Helical" evidence="8">
    <location>
        <begin position="241"/>
        <end position="260"/>
    </location>
</feature>
<feature type="transmembrane region" description="Helical" evidence="8">
    <location>
        <begin position="208"/>
        <end position="229"/>
    </location>
</feature>
<dbReference type="Proteomes" id="UP000034883">
    <property type="component" value="Chromosome"/>
</dbReference>
<protein>
    <submittedName>
        <fullName evidence="9">Metal transporter, ZIP family</fullName>
    </submittedName>
</protein>
<evidence type="ECO:0000256" key="3">
    <source>
        <dbReference type="ARBA" id="ARBA00022475"/>
    </source>
</evidence>
<keyword evidence="3" id="KW-1003">Cell membrane</keyword>
<comment type="subcellular location">
    <subcellularLocation>
        <location evidence="1">Cell membrane</location>
        <topology evidence="1">Multi-pass membrane protein</topology>
    </subcellularLocation>
</comment>
<accession>A0A0F6W646</accession>
<dbReference type="GO" id="GO:0005886">
    <property type="term" value="C:plasma membrane"/>
    <property type="evidence" value="ECO:0007669"/>
    <property type="project" value="UniProtKB-SubCell"/>
</dbReference>
<keyword evidence="5" id="KW-0862">Zinc</keyword>
<evidence type="ECO:0000256" key="5">
    <source>
        <dbReference type="ARBA" id="ARBA00022833"/>
    </source>
</evidence>
<keyword evidence="7 8" id="KW-0472">Membrane</keyword>
<feature type="transmembrane region" description="Helical" evidence="8">
    <location>
        <begin position="12"/>
        <end position="30"/>
    </location>
</feature>
<comment type="similarity">
    <text evidence="2">Belongs to the ZIP transporter (TC 2.A.5) family.</text>
</comment>
<evidence type="ECO:0000256" key="4">
    <source>
        <dbReference type="ARBA" id="ARBA00022692"/>
    </source>
</evidence>